<dbReference type="InterPro" id="IPR019546">
    <property type="entry name" value="TAT_signal_bac_arc"/>
</dbReference>
<dbReference type="InterPro" id="IPR006311">
    <property type="entry name" value="TAT_signal"/>
</dbReference>
<evidence type="ECO:0000259" key="1">
    <source>
        <dbReference type="Pfam" id="PF01408"/>
    </source>
</evidence>
<dbReference type="Gene3D" id="3.30.360.10">
    <property type="entry name" value="Dihydrodipicolinate Reductase, domain 2"/>
    <property type="match status" value="1"/>
</dbReference>
<dbReference type="Proteomes" id="UP001165366">
    <property type="component" value="Unassembled WGS sequence"/>
</dbReference>
<organism evidence="2 3">
    <name type="scientific">Rhodohalobacter sulfatireducens</name>
    <dbReference type="NCBI Taxonomy" id="2911366"/>
    <lineage>
        <taxon>Bacteria</taxon>
        <taxon>Pseudomonadati</taxon>
        <taxon>Balneolota</taxon>
        <taxon>Balneolia</taxon>
        <taxon>Balneolales</taxon>
        <taxon>Balneolaceae</taxon>
        <taxon>Rhodohalobacter</taxon>
    </lineage>
</organism>
<gene>
    <name evidence="2" type="ORF">L6773_02640</name>
</gene>
<sequence length="336" mass="36987">MSEYNRRSFLKSMAAAGVGLATAGSPFLSKAKSTQSPTPVGMIGLDTSHSPAFTDIINNSPEITDFQVVAAYPHGSRTIESSYSRIPEYTEQVKEMGVEIVDSIDELLNRVEVVLLETNDGHPHLEQSLPVLEAGKRLFIDKPIAGSLEDTIAIMDASEEYNTPIFSSSSLRYIEKAQAVRHENLIGDVLGADTYSPASLEESHPDLFWYGIHGVEILYTVMGTGCETVRRVHTDDYDIVTGTWGDGRLGNFRGTRKGRHGYGGRAFGSEEILDLGTYEGYKPLLLKVLDFFRTGESPVSMEETLEIYAFMEAADESKRRDGEAVTIEEVLSKARA</sequence>
<dbReference type="Pfam" id="PF01408">
    <property type="entry name" value="GFO_IDH_MocA"/>
    <property type="match status" value="1"/>
</dbReference>
<reference evidence="2" key="1">
    <citation type="submission" date="2022-01" db="EMBL/GenBank/DDBJ databases">
        <authorList>
            <person name="Wang Y."/>
        </authorList>
    </citation>
    <scope>NUCLEOTIDE SEQUENCE</scope>
    <source>
        <strain evidence="2">WB101</strain>
    </source>
</reference>
<dbReference type="EMBL" id="JAKLWS010000002">
    <property type="protein sequence ID" value="MCG2587448.1"/>
    <property type="molecule type" value="Genomic_DNA"/>
</dbReference>
<dbReference type="InterPro" id="IPR000683">
    <property type="entry name" value="Gfo/Idh/MocA-like_OxRdtase_N"/>
</dbReference>
<keyword evidence="3" id="KW-1185">Reference proteome</keyword>
<dbReference type="InterPro" id="IPR050463">
    <property type="entry name" value="Gfo/Idh/MocA_oxidrdct_glycsds"/>
</dbReference>
<feature type="domain" description="Gfo/Idh/MocA-like oxidoreductase N-terminal" evidence="1">
    <location>
        <begin position="41"/>
        <end position="162"/>
    </location>
</feature>
<accession>A0ABS9K9E9</accession>
<evidence type="ECO:0000313" key="2">
    <source>
        <dbReference type="EMBL" id="MCG2587448.1"/>
    </source>
</evidence>
<dbReference type="PROSITE" id="PS51318">
    <property type="entry name" value="TAT"/>
    <property type="match status" value="1"/>
</dbReference>
<dbReference type="Gene3D" id="3.40.50.720">
    <property type="entry name" value="NAD(P)-binding Rossmann-like Domain"/>
    <property type="match status" value="1"/>
</dbReference>
<dbReference type="RefSeq" id="WP_237852292.1">
    <property type="nucleotide sequence ID" value="NZ_JAKLWS010000002.1"/>
</dbReference>
<protein>
    <submittedName>
        <fullName evidence="2">Gfo/Idh/MocA family oxidoreductase</fullName>
    </submittedName>
</protein>
<reference evidence="2" key="2">
    <citation type="submission" date="2024-05" db="EMBL/GenBank/DDBJ databases">
        <title>Rhodohalobacter halophilus gen. nov., sp. nov., a moderately halophilic member of the family Balneolaceae.</title>
        <authorList>
            <person name="Xia J."/>
        </authorList>
    </citation>
    <scope>NUCLEOTIDE SEQUENCE</scope>
    <source>
        <strain evidence="2">WB101</strain>
    </source>
</reference>
<dbReference type="SUPFAM" id="SSF51735">
    <property type="entry name" value="NAD(P)-binding Rossmann-fold domains"/>
    <property type="match status" value="1"/>
</dbReference>
<name>A0ABS9K9E9_9BACT</name>
<proteinExistence type="predicted"/>
<comment type="caution">
    <text evidence="2">The sequence shown here is derived from an EMBL/GenBank/DDBJ whole genome shotgun (WGS) entry which is preliminary data.</text>
</comment>
<dbReference type="InterPro" id="IPR036291">
    <property type="entry name" value="NAD(P)-bd_dom_sf"/>
</dbReference>
<evidence type="ECO:0000313" key="3">
    <source>
        <dbReference type="Proteomes" id="UP001165366"/>
    </source>
</evidence>
<dbReference type="PANTHER" id="PTHR43818:SF9">
    <property type="entry name" value="HYPOTHETICAL OXIDOREDUCTASE"/>
    <property type="match status" value="1"/>
</dbReference>
<dbReference type="NCBIfam" id="TIGR01409">
    <property type="entry name" value="TAT_signal_seq"/>
    <property type="match status" value="1"/>
</dbReference>
<dbReference type="PANTHER" id="PTHR43818">
    <property type="entry name" value="BCDNA.GH03377"/>
    <property type="match status" value="1"/>
</dbReference>